<dbReference type="Proteomes" id="UP000821853">
    <property type="component" value="Unassembled WGS sequence"/>
</dbReference>
<feature type="region of interest" description="Disordered" evidence="1">
    <location>
        <begin position="122"/>
        <end position="155"/>
    </location>
</feature>
<keyword evidence="3" id="KW-1185">Reference proteome</keyword>
<name>A0A9J6H8U4_HAELO</name>
<evidence type="ECO:0000256" key="1">
    <source>
        <dbReference type="SAM" id="MobiDB-lite"/>
    </source>
</evidence>
<accession>A0A9J6H8U4</accession>
<sequence>MIFCVHFACPPVSPSVAGRHLYVRLMRSRGSVARRTRKNKPARQCQPAASPTPTAAKVAAQSRTAYVADAHTGLKNRLTHAFSVLPALPSCFARGNECAAAAKPVTTSSEACPMCKPRSPHRLPAGRGGGRGEPLRRMRTGGRPANPGWPESRPGLRLVRTPMGPRPLSAFELLLKSPRSYRAEKAVFFSPTCYLVCTVFETCPRSRNWRVNTYPDAA</sequence>
<evidence type="ECO:0000313" key="3">
    <source>
        <dbReference type="Proteomes" id="UP000821853"/>
    </source>
</evidence>
<protein>
    <submittedName>
        <fullName evidence="2">Uncharacterized protein</fullName>
    </submittedName>
</protein>
<proteinExistence type="predicted"/>
<reference evidence="2 3" key="1">
    <citation type="journal article" date="2020" name="Cell">
        <title>Large-Scale Comparative Analyses of Tick Genomes Elucidate Their Genetic Diversity and Vector Capacities.</title>
        <authorList>
            <consortium name="Tick Genome and Microbiome Consortium (TIGMIC)"/>
            <person name="Jia N."/>
            <person name="Wang J."/>
            <person name="Shi W."/>
            <person name="Du L."/>
            <person name="Sun Y."/>
            <person name="Zhan W."/>
            <person name="Jiang J.F."/>
            <person name="Wang Q."/>
            <person name="Zhang B."/>
            <person name="Ji P."/>
            <person name="Bell-Sakyi L."/>
            <person name="Cui X.M."/>
            <person name="Yuan T.T."/>
            <person name="Jiang B.G."/>
            <person name="Yang W.F."/>
            <person name="Lam T.T."/>
            <person name="Chang Q.C."/>
            <person name="Ding S.J."/>
            <person name="Wang X.J."/>
            <person name="Zhu J.G."/>
            <person name="Ruan X.D."/>
            <person name="Zhao L."/>
            <person name="Wei J.T."/>
            <person name="Ye R.Z."/>
            <person name="Que T.C."/>
            <person name="Du C.H."/>
            <person name="Zhou Y.H."/>
            <person name="Cheng J.X."/>
            <person name="Dai P.F."/>
            <person name="Guo W.B."/>
            <person name="Han X.H."/>
            <person name="Huang E.J."/>
            <person name="Li L.F."/>
            <person name="Wei W."/>
            <person name="Gao Y.C."/>
            <person name="Liu J.Z."/>
            <person name="Shao H.Z."/>
            <person name="Wang X."/>
            <person name="Wang C.C."/>
            <person name="Yang T.C."/>
            <person name="Huo Q.B."/>
            <person name="Li W."/>
            <person name="Chen H.Y."/>
            <person name="Chen S.E."/>
            <person name="Zhou L.G."/>
            <person name="Ni X.B."/>
            <person name="Tian J.H."/>
            <person name="Sheng Y."/>
            <person name="Liu T."/>
            <person name="Pan Y.S."/>
            <person name="Xia L.Y."/>
            <person name="Li J."/>
            <person name="Zhao F."/>
            <person name="Cao W.C."/>
        </authorList>
    </citation>
    <scope>NUCLEOTIDE SEQUENCE [LARGE SCALE GENOMIC DNA]</scope>
    <source>
        <strain evidence="2">HaeL-2018</strain>
    </source>
</reference>
<dbReference type="VEuPathDB" id="VectorBase:HLOH_053356"/>
<evidence type="ECO:0000313" key="2">
    <source>
        <dbReference type="EMBL" id="KAH9383157.1"/>
    </source>
</evidence>
<dbReference type="EMBL" id="JABSTR010000988">
    <property type="protein sequence ID" value="KAH9383157.1"/>
    <property type="molecule type" value="Genomic_DNA"/>
</dbReference>
<dbReference type="AlphaFoldDB" id="A0A9J6H8U4"/>
<organism evidence="2 3">
    <name type="scientific">Haemaphysalis longicornis</name>
    <name type="common">Bush tick</name>
    <dbReference type="NCBI Taxonomy" id="44386"/>
    <lineage>
        <taxon>Eukaryota</taxon>
        <taxon>Metazoa</taxon>
        <taxon>Ecdysozoa</taxon>
        <taxon>Arthropoda</taxon>
        <taxon>Chelicerata</taxon>
        <taxon>Arachnida</taxon>
        <taxon>Acari</taxon>
        <taxon>Parasitiformes</taxon>
        <taxon>Ixodida</taxon>
        <taxon>Ixodoidea</taxon>
        <taxon>Ixodidae</taxon>
        <taxon>Haemaphysalinae</taxon>
        <taxon>Haemaphysalis</taxon>
    </lineage>
</organism>
<gene>
    <name evidence="2" type="ORF">HPB48_023983</name>
</gene>
<comment type="caution">
    <text evidence="2">The sequence shown here is derived from an EMBL/GenBank/DDBJ whole genome shotgun (WGS) entry which is preliminary data.</text>
</comment>
<feature type="region of interest" description="Disordered" evidence="1">
    <location>
        <begin position="34"/>
        <end position="54"/>
    </location>
</feature>